<evidence type="ECO:0000313" key="1">
    <source>
        <dbReference type="EMBL" id="KAJ1370685.1"/>
    </source>
</evidence>
<reference evidence="1" key="1">
    <citation type="submission" date="2021-06" db="EMBL/GenBank/DDBJ databases">
        <title>Parelaphostrongylus tenuis whole genome reference sequence.</title>
        <authorList>
            <person name="Garwood T.J."/>
            <person name="Larsen P.A."/>
            <person name="Fountain-Jones N.M."/>
            <person name="Garbe J.R."/>
            <person name="Macchietto M.G."/>
            <person name="Kania S.A."/>
            <person name="Gerhold R.W."/>
            <person name="Richards J.E."/>
            <person name="Wolf T.M."/>
        </authorList>
    </citation>
    <scope>NUCLEOTIDE SEQUENCE</scope>
    <source>
        <strain evidence="1">MNPRO001-30</strain>
        <tissue evidence="1">Meninges</tissue>
    </source>
</reference>
<comment type="caution">
    <text evidence="1">The sequence shown here is derived from an EMBL/GenBank/DDBJ whole genome shotgun (WGS) entry which is preliminary data.</text>
</comment>
<keyword evidence="2" id="KW-1185">Reference proteome</keyword>
<dbReference type="EMBL" id="JAHQIW010006836">
    <property type="protein sequence ID" value="KAJ1370685.1"/>
    <property type="molecule type" value="Genomic_DNA"/>
</dbReference>
<dbReference type="Proteomes" id="UP001196413">
    <property type="component" value="Unassembled WGS sequence"/>
</dbReference>
<evidence type="ECO:0000313" key="2">
    <source>
        <dbReference type="Proteomes" id="UP001196413"/>
    </source>
</evidence>
<dbReference type="AlphaFoldDB" id="A0AAD5WI34"/>
<gene>
    <name evidence="1" type="ORF">KIN20_032472</name>
</gene>
<accession>A0AAD5WI34</accession>
<protein>
    <submittedName>
        <fullName evidence="1">Uncharacterized protein</fullName>
    </submittedName>
</protein>
<sequence length="75" mass="8347">MSCQGQPRPSRPVTYNKDALCHELEVHPETNTGDLKHKCGYGSSTIARHLNETGCRKVMSDAHLMDLPIMSTLHT</sequence>
<name>A0AAD5WI34_PARTN</name>
<proteinExistence type="predicted"/>
<organism evidence="1 2">
    <name type="scientific">Parelaphostrongylus tenuis</name>
    <name type="common">Meningeal worm</name>
    <dbReference type="NCBI Taxonomy" id="148309"/>
    <lineage>
        <taxon>Eukaryota</taxon>
        <taxon>Metazoa</taxon>
        <taxon>Ecdysozoa</taxon>
        <taxon>Nematoda</taxon>
        <taxon>Chromadorea</taxon>
        <taxon>Rhabditida</taxon>
        <taxon>Rhabditina</taxon>
        <taxon>Rhabditomorpha</taxon>
        <taxon>Strongyloidea</taxon>
        <taxon>Metastrongylidae</taxon>
        <taxon>Parelaphostrongylus</taxon>
    </lineage>
</organism>